<dbReference type="RefSeq" id="WP_083571299.1">
    <property type="nucleotide sequence ID" value="NZ_CBHWAX010000003.1"/>
</dbReference>
<gene>
    <name evidence="1" type="ORF">SAMN05661012_00192</name>
    <name evidence="2" type="ORF">SR876_31730</name>
</gene>
<dbReference type="PANTHER" id="PTHR35792">
    <property type="entry name" value="GENERAL STRESS PROTEIN"/>
    <property type="match status" value="1"/>
</dbReference>
<evidence type="ECO:0000313" key="3">
    <source>
        <dbReference type="Proteomes" id="UP000183788"/>
    </source>
</evidence>
<keyword evidence="4" id="KW-1185">Reference proteome</keyword>
<dbReference type="Proteomes" id="UP001326715">
    <property type="component" value="Chromosome"/>
</dbReference>
<sequence>MSTMKLIYGALAGLAAGVAIGVLTAPESGEETRKKIRKSADEVNKRFRRIVGSGADSLTELKDIFENETTGMRDDVKERVLKIIDESNSSYKRFKKESLS</sequence>
<reference evidence="1 3" key="1">
    <citation type="submission" date="2016-11" db="EMBL/GenBank/DDBJ databases">
        <authorList>
            <person name="Jaros S."/>
            <person name="Januszkiewicz K."/>
            <person name="Wedrychowicz H."/>
        </authorList>
    </citation>
    <scope>NUCLEOTIDE SEQUENCE [LARGE SCALE GENOMIC DNA]</scope>
    <source>
        <strain evidence="1 3">DSM 784</strain>
    </source>
</reference>
<reference evidence="2 4" key="2">
    <citation type="submission" date="2023-11" db="EMBL/GenBank/DDBJ databases">
        <title>MicrobeMod: A computational toolkit for identifying prokaryotic methylation and restriction-modification with nanopore sequencing.</title>
        <authorList>
            <person name="Crits-Christoph A."/>
            <person name="Kang S.C."/>
            <person name="Lee H."/>
            <person name="Ostrov N."/>
        </authorList>
    </citation>
    <scope>NUCLEOTIDE SEQUENCE [LARGE SCALE GENOMIC DNA]</scope>
    <source>
        <strain evidence="2 4">ATCC 23090</strain>
    </source>
</reference>
<name>A0A1K1LWE3_9BACT</name>
<dbReference type="STRING" id="1004.SAMN05661012_00192"/>
<evidence type="ECO:0000313" key="2">
    <source>
        <dbReference type="EMBL" id="WQG89504.1"/>
    </source>
</evidence>
<dbReference type="InterPro" id="IPR052928">
    <property type="entry name" value="Desiccation-related_membrane"/>
</dbReference>
<dbReference type="OrthoDB" id="676093at2"/>
<organism evidence="1 3">
    <name type="scientific">Chitinophaga sancti</name>
    <dbReference type="NCBI Taxonomy" id="1004"/>
    <lineage>
        <taxon>Bacteria</taxon>
        <taxon>Pseudomonadati</taxon>
        <taxon>Bacteroidota</taxon>
        <taxon>Chitinophagia</taxon>
        <taxon>Chitinophagales</taxon>
        <taxon>Chitinophagaceae</taxon>
        <taxon>Chitinophaga</taxon>
    </lineage>
</organism>
<evidence type="ECO:0000313" key="4">
    <source>
        <dbReference type="Proteomes" id="UP001326715"/>
    </source>
</evidence>
<dbReference type="EMBL" id="FPIZ01000001">
    <property type="protein sequence ID" value="SFW13990.1"/>
    <property type="molecule type" value="Genomic_DNA"/>
</dbReference>
<dbReference type="Pfam" id="PF12732">
    <property type="entry name" value="YtxH"/>
    <property type="match status" value="1"/>
</dbReference>
<protein>
    <submittedName>
        <fullName evidence="1">Gas vesicle protein</fullName>
    </submittedName>
    <submittedName>
        <fullName evidence="2">YtxH domain-containing protein</fullName>
    </submittedName>
</protein>
<dbReference type="PANTHER" id="PTHR35792:SF2">
    <property type="entry name" value="GENERAL STRESS PROTEIN"/>
    <property type="match status" value="1"/>
</dbReference>
<evidence type="ECO:0000313" key="1">
    <source>
        <dbReference type="EMBL" id="SFW13990.1"/>
    </source>
</evidence>
<dbReference type="AlphaFoldDB" id="A0A1K1LWE3"/>
<dbReference type="EMBL" id="CP140154">
    <property type="protein sequence ID" value="WQG89504.1"/>
    <property type="molecule type" value="Genomic_DNA"/>
</dbReference>
<dbReference type="InterPro" id="IPR024623">
    <property type="entry name" value="YtxH"/>
</dbReference>
<proteinExistence type="predicted"/>
<accession>A0A1K1LWE3</accession>
<dbReference type="Proteomes" id="UP000183788">
    <property type="component" value="Unassembled WGS sequence"/>
</dbReference>